<name>A0ACA9RID3_9GLOM</name>
<evidence type="ECO:0000313" key="1">
    <source>
        <dbReference type="EMBL" id="CAG8795537.1"/>
    </source>
</evidence>
<accession>A0ACA9RID3</accession>
<comment type="caution">
    <text evidence="1">The sequence shown here is derived from an EMBL/GenBank/DDBJ whole genome shotgun (WGS) entry which is preliminary data.</text>
</comment>
<gene>
    <name evidence="1" type="ORF">RPERSI_LOCUS19978</name>
</gene>
<protein>
    <submittedName>
        <fullName evidence="1">21315_t:CDS:1</fullName>
    </submittedName>
</protein>
<organism evidence="1 2">
    <name type="scientific">Racocetra persica</name>
    <dbReference type="NCBI Taxonomy" id="160502"/>
    <lineage>
        <taxon>Eukaryota</taxon>
        <taxon>Fungi</taxon>
        <taxon>Fungi incertae sedis</taxon>
        <taxon>Mucoromycota</taxon>
        <taxon>Glomeromycotina</taxon>
        <taxon>Glomeromycetes</taxon>
        <taxon>Diversisporales</taxon>
        <taxon>Gigasporaceae</taxon>
        <taxon>Racocetra</taxon>
    </lineage>
</organism>
<reference evidence="1" key="1">
    <citation type="submission" date="2021-06" db="EMBL/GenBank/DDBJ databases">
        <authorList>
            <person name="Kallberg Y."/>
            <person name="Tangrot J."/>
            <person name="Rosling A."/>
        </authorList>
    </citation>
    <scope>NUCLEOTIDE SEQUENCE</scope>
    <source>
        <strain evidence="1">MA461A</strain>
    </source>
</reference>
<evidence type="ECO:0000313" key="2">
    <source>
        <dbReference type="Proteomes" id="UP000789920"/>
    </source>
</evidence>
<feature type="non-terminal residue" evidence="1">
    <location>
        <position position="1"/>
    </location>
</feature>
<keyword evidence="2" id="KW-1185">Reference proteome</keyword>
<dbReference type="Proteomes" id="UP000789920">
    <property type="component" value="Unassembled WGS sequence"/>
</dbReference>
<proteinExistence type="predicted"/>
<dbReference type="EMBL" id="CAJVQC010055612">
    <property type="protein sequence ID" value="CAG8795537.1"/>
    <property type="molecule type" value="Genomic_DNA"/>
</dbReference>
<feature type="non-terminal residue" evidence="1">
    <location>
        <position position="127"/>
    </location>
</feature>
<sequence length="127" mass="15007">HSPDYLINNHFFEIAKDVFSLDDIEPINYPDNYTLNQLFLLTRHGSRFPMAVQNTAFDKIDKAFANVSVAKDWPKNPFPVEKNFRLNTRGKLESYYGGLQSLKRYEKFWEIVEYDVDVVKFQTTDIF</sequence>